<reference evidence="2 3" key="1">
    <citation type="submission" date="2024-02" db="EMBL/GenBank/DDBJ databases">
        <title>New especies of Spiribacter isolated from saline water.</title>
        <authorList>
            <person name="Leon M.J."/>
            <person name="De La Haba R."/>
            <person name="Sanchez-Porro C."/>
            <person name="Ventosa A."/>
        </authorList>
    </citation>
    <scope>NUCLEOTIDE SEQUENCE [LARGE SCALE GENOMIC DNA]</scope>
    <source>
        <strain evidence="3">ag22IC6-390</strain>
    </source>
</reference>
<comment type="caution">
    <text evidence="2">The sequence shown here is derived from an EMBL/GenBank/DDBJ whole genome shotgun (WGS) entry which is preliminary data.</text>
</comment>
<accession>A0ABV3TEF7</accession>
<feature type="transmembrane region" description="Helical" evidence="1">
    <location>
        <begin position="49"/>
        <end position="66"/>
    </location>
</feature>
<keyword evidence="1" id="KW-0812">Transmembrane</keyword>
<protein>
    <submittedName>
        <fullName evidence="2">Uncharacterized protein</fullName>
    </submittedName>
</protein>
<evidence type="ECO:0000256" key="1">
    <source>
        <dbReference type="SAM" id="Phobius"/>
    </source>
</evidence>
<keyword evidence="1" id="KW-0472">Membrane</keyword>
<sequence length="77" mass="8333">MDKRQHLRRWSLRGSLAAVSVYIADVLVAKAGAAQGLLSDGFLPRTAEVLTLFLAVVLLLVAADFSKTKSIQGRDHV</sequence>
<name>A0ABV3TEF7_9GAMM</name>
<proteinExistence type="predicted"/>
<feature type="transmembrane region" description="Helical" evidence="1">
    <location>
        <begin position="12"/>
        <end position="29"/>
    </location>
</feature>
<keyword evidence="1" id="KW-1133">Transmembrane helix</keyword>
<keyword evidence="3" id="KW-1185">Reference proteome</keyword>
<evidence type="ECO:0000313" key="2">
    <source>
        <dbReference type="EMBL" id="MEX0469096.1"/>
    </source>
</evidence>
<dbReference type="EMBL" id="JBAKFM010000002">
    <property type="protein sequence ID" value="MEX0469096.1"/>
    <property type="molecule type" value="Genomic_DNA"/>
</dbReference>
<evidence type="ECO:0000313" key="3">
    <source>
        <dbReference type="Proteomes" id="UP001556709"/>
    </source>
</evidence>
<gene>
    <name evidence="2" type="ORF">V6X73_05085</name>
</gene>
<dbReference type="RefSeq" id="WP_367958673.1">
    <property type="nucleotide sequence ID" value="NZ_JBAKFK010000002.1"/>
</dbReference>
<dbReference type="Proteomes" id="UP001556709">
    <property type="component" value="Unassembled WGS sequence"/>
</dbReference>
<organism evidence="2 3">
    <name type="scientific">Spiribacter pallidus</name>
    <dbReference type="NCBI Taxonomy" id="1987936"/>
    <lineage>
        <taxon>Bacteria</taxon>
        <taxon>Pseudomonadati</taxon>
        <taxon>Pseudomonadota</taxon>
        <taxon>Gammaproteobacteria</taxon>
        <taxon>Chromatiales</taxon>
        <taxon>Ectothiorhodospiraceae</taxon>
        <taxon>Spiribacter</taxon>
    </lineage>
</organism>